<dbReference type="Pfam" id="PF10598">
    <property type="entry name" value="RRM_4"/>
    <property type="match status" value="1"/>
</dbReference>
<dbReference type="PANTHER" id="PTHR11140">
    <property type="entry name" value="PRE-MRNA SPLICING FACTOR PRP8"/>
    <property type="match status" value="1"/>
</dbReference>
<proteinExistence type="predicted"/>
<dbReference type="Proteomes" id="UP001176961">
    <property type="component" value="Unassembled WGS sequence"/>
</dbReference>
<evidence type="ECO:0000256" key="1">
    <source>
        <dbReference type="SAM" id="Phobius"/>
    </source>
</evidence>
<dbReference type="GO" id="GO:0017070">
    <property type="term" value="F:U6 snRNA binding"/>
    <property type="evidence" value="ECO:0007669"/>
    <property type="project" value="TreeGrafter"/>
</dbReference>
<keyword evidence="5" id="KW-1185">Reference proteome</keyword>
<keyword evidence="1" id="KW-0472">Membrane</keyword>
<dbReference type="AlphaFoldDB" id="A0AA36H406"/>
<dbReference type="GO" id="GO:0071013">
    <property type="term" value="C:catalytic step 2 spliceosome"/>
    <property type="evidence" value="ECO:0007669"/>
    <property type="project" value="TreeGrafter"/>
</dbReference>
<dbReference type="GO" id="GO:0097157">
    <property type="term" value="F:pre-mRNA intronic binding"/>
    <property type="evidence" value="ECO:0007669"/>
    <property type="project" value="TreeGrafter"/>
</dbReference>
<dbReference type="GO" id="GO:0000244">
    <property type="term" value="P:spliceosomal tri-snRNP complex assembly"/>
    <property type="evidence" value="ECO:0007669"/>
    <property type="project" value="TreeGrafter"/>
</dbReference>
<evidence type="ECO:0000259" key="2">
    <source>
        <dbReference type="Pfam" id="PF08083"/>
    </source>
</evidence>
<dbReference type="GO" id="GO:0030620">
    <property type="term" value="F:U2 snRNA binding"/>
    <property type="evidence" value="ECO:0007669"/>
    <property type="project" value="TreeGrafter"/>
</dbReference>
<sequence length="240" mass="27683">MTVKIIHRNHKRGSICSAHSNGPSSSKLPPLTGSKPVCDASPKLRHNFKPVKIFTTKERKRSYFGNAFHLCREILRLTKLVVHAHVQYRLNNVDAYQLGDGLQYIFAHVGQLNGVYRYQYKLIRQVRMCRDLKHIIYYRFNTEPVGKGRGCGFWALVSGEGGCNMMMEAKLEKVVKKIDLALLNIAEAVHVVKEQRSHKIQRYEPHDLLCNHQRLQFVLFIVQYYGLVLDLLILGLQRAE</sequence>
<feature type="transmembrane region" description="Helical" evidence="1">
    <location>
        <begin position="217"/>
        <end position="236"/>
    </location>
</feature>
<dbReference type="GO" id="GO:0005682">
    <property type="term" value="C:U5 snRNP"/>
    <property type="evidence" value="ECO:0007669"/>
    <property type="project" value="TreeGrafter"/>
</dbReference>
<keyword evidence="1" id="KW-1133">Transmembrane helix</keyword>
<evidence type="ECO:0000313" key="4">
    <source>
        <dbReference type="EMBL" id="CAJ0603639.1"/>
    </source>
</evidence>
<name>A0AA36H406_CYLNA</name>
<reference evidence="4" key="1">
    <citation type="submission" date="2023-07" db="EMBL/GenBank/DDBJ databases">
        <authorList>
            <consortium name="CYATHOMIX"/>
        </authorList>
    </citation>
    <scope>NUCLEOTIDE SEQUENCE</scope>
    <source>
        <strain evidence="4">N/A</strain>
    </source>
</reference>
<protein>
    <submittedName>
        <fullName evidence="4">Uncharacterized protein</fullName>
    </submittedName>
</protein>
<dbReference type="InterPro" id="IPR012592">
    <property type="entry name" value="PROCN"/>
</dbReference>
<accession>A0AA36H406</accession>
<dbReference type="GO" id="GO:0030619">
    <property type="term" value="F:U1 snRNA binding"/>
    <property type="evidence" value="ECO:0007669"/>
    <property type="project" value="TreeGrafter"/>
</dbReference>
<evidence type="ECO:0000313" key="5">
    <source>
        <dbReference type="Proteomes" id="UP001176961"/>
    </source>
</evidence>
<dbReference type="GO" id="GO:0030623">
    <property type="term" value="F:U5 snRNA binding"/>
    <property type="evidence" value="ECO:0007669"/>
    <property type="project" value="TreeGrafter"/>
</dbReference>
<feature type="domain" description="PROCN" evidence="2">
    <location>
        <begin position="46"/>
        <end position="155"/>
    </location>
</feature>
<dbReference type="Pfam" id="PF08083">
    <property type="entry name" value="PROCN"/>
    <property type="match status" value="1"/>
</dbReference>
<gene>
    <name evidence="4" type="ORF">CYNAS_LOCUS15622</name>
</gene>
<keyword evidence="1" id="KW-0812">Transmembrane</keyword>
<organism evidence="4 5">
    <name type="scientific">Cylicocyclus nassatus</name>
    <name type="common">Nematode worm</name>
    <dbReference type="NCBI Taxonomy" id="53992"/>
    <lineage>
        <taxon>Eukaryota</taxon>
        <taxon>Metazoa</taxon>
        <taxon>Ecdysozoa</taxon>
        <taxon>Nematoda</taxon>
        <taxon>Chromadorea</taxon>
        <taxon>Rhabditida</taxon>
        <taxon>Rhabditina</taxon>
        <taxon>Rhabditomorpha</taxon>
        <taxon>Strongyloidea</taxon>
        <taxon>Strongylidae</taxon>
        <taxon>Cylicocyclus</taxon>
    </lineage>
</organism>
<evidence type="ECO:0000259" key="3">
    <source>
        <dbReference type="Pfam" id="PF10598"/>
    </source>
</evidence>
<dbReference type="PANTHER" id="PTHR11140:SF0">
    <property type="entry name" value="PRE-MRNA-PROCESSING-SPLICING FACTOR 8"/>
    <property type="match status" value="1"/>
</dbReference>
<dbReference type="InterPro" id="IPR027652">
    <property type="entry name" value="PRP8"/>
</dbReference>
<feature type="domain" description="RNA recognition motif spliceosomal PrP8" evidence="3">
    <location>
        <begin position="214"/>
        <end position="240"/>
    </location>
</feature>
<dbReference type="EMBL" id="CATQJL010000305">
    <property type="protein sequence ID" value="CAJ0603639.1"/>
    <property type="molecule type" value="Genomic_DNA"/>
</dbReference>
<comment type="caution">
    <text evidence="4">The sequence shown here is derived from an EMBL/GenBank/DDBJ whole genome shotgun (WGS) entry which is preliminary data.</text>
</comment>
<dbReference type="InterPro" id="IPR019582">
    <property type="entry name" value="RRM_spliceosomal_PrP8"/>
</dbReference>